<feature type="region of interest" description="Disordered" evidence="1">
    <location>
        <begin position="146"/>
        <end position="284"/>
    </location>
</feature>
<organism evidence="3 4">
    <name type="scientific">Pediococcus acidilactici DSM 20284</name>
    <dbReference type="NCBI Taxonomy" id="862514"/>
    <lineage>
        <taxon>Bacteria</taxon>
        <taxon>Bacillati</taxon>
        <taxon>Bacillota</taxon>
        <taxon>Bacilli</taxon>
        <taxon>Lactobacillales</taxon>
        <taxon>Lactobacillaceae</taxon>
        <taxon>Pediococcus</taxon>
        <taxon>Pediococcus acidilactici group</taxon>
    </lineage>
</organism>
<sequence>MVNKRCGGGWKMKKIITVMAALTMAVTLGACGKKAASSGTVSSEKTTQSPTKLQVVTKKKKTNNLGNVLITIKTNSKAKVKITNTKTKKVANLTADADGKLIFNAHLGEHTKEAEFMITATAKHHQASGTQKFKVYNDSAAYHEWEQNQSSAAESSSSAEESSSVDEQSSSADDSSAEVDITAGDDVSSAASSSNSNTGTNTTGTAGGGYVAPSYSAPSYSYPIYQGGGNHYHSSTSGGSASSAPSSNDTVSDQADESDTDATVNNAVTDKVEATTEEATESAD</sequence>
<evidence type="ECO:0000256" key="1">
    <source>
        <dbReference type="SAM" id="MobiDB-lite"/>
    </source>
</evidence>
<comment type="caution">
    <text evidence="3">The sequence shown here is derived from an EMBL/GenBank/DDBJ whole genome shotgun (WGS) entry which is preliminary data.</text>
</comment>
<proteinExistence type="predicted"/>
<protein>
    <submittedName>
        <fullName evidence="3">Uncharacterized protein</fullName>
    </submittedName>
</protein>
<evidence type="ECO:0000313" key="3">
    <source>
        <dbReference type="EMBL" id="EFL95198.1"/>
    </source>
</evidence>
<dbReference type="AlphaFoldDB" id="E0NHI7"/>
<reference evidence="3" key="1">
    <citation type="submission" date="2010-07" db="EMBL/GenBank/DDBJ databases">
        <authorList>
            <person name="Muzny D."/>
            <person name="Qin X."/>
            <person name="Deng J."/>
            <person name="Jiang H."/>
            <person name="Liu Y."/>
            <person name="Qu J."/>
            <person name="Song X.-Z."/>
            <person name="Zhang L."/>
            <person name="Thornton R."/>
            <person name="Coyle M."/>
            <person name="Francisco L."/>
            <person name="Jackson L."/>
            <person name="Javaid M."/>
            <person name="Korchina V."/>
            <person name="Kovar C."/>
            <person name="Mata R."/>
            <person name="Mathew T."/>
            <person name="Ngo R."/>
            <person name="Nguyen L."/>
            <person name="Nguyen N."/>
            <person name="Okwuonu G."/>
            <person name="Ongeri F."/>
            <person name="Pham C."/>
            <person name="Simmons D."/>
            <person name="Wilczek-Boney K."/>
            <person name="Hale W."/>
            <person name="Jakkamsetti A."/>
            <person name="Pham P."/>
            <person name="Ruth R."/>
            <person name="San Lucas F."/>
            <person name="Warren J."/>
            <person name="Zhang J."/>
            <person name="Zhao Z."/>
            <person name="Zhou C."/>
            <person name="Zhu D."/>
            <person name="Lee S."/>
            <person name="Bess C."/>
            <person name="Blankenburg K."/>
            <person name="Forbes L."/>
            <person name="Fu Q."/>
            <person name="Gubbala S."/>
            <person name="Hirani K."/>
            <person name="Jayaseelan J.C."/>
            <person name="Lara F."/>
            <person name="Munidasa M."/>
            <person name="Palculict T."/>
            <person name="Patil S."/>
            <person name="Pu L.-L."/>
            <person name="Saada N."/>
            <person name="Tang L."/>
            <person name="Weissenberger G."/>
            <person name="Zhu Y."/>
            <person name="Hemphill L."/>
            <person name="Shang Y."/>
            <person name="Youmans B."/>
            <person name="Ayvaz T."/>
            <person name="Ross M."/>
            <person name="Santibanez J."/>
            <person name="Aqrawi P."/>
            <person name="Gross S."/>
            <person name="Joshi V."/>
            <person name="Fowler G."/>
            <person name="Nazareth L."/>
            <person name="Reid J."/>
            <person name="Worley K."/>
            <person name="Petrosino J."/>
            <person name="Highlander S."/>
            <person name="Gibbs R."/>
        </authorList>
    </citation>
    <scope>NUCLEOTIDE SEQUENCE [LARGE SCALE GENOMIC DNA]</scope>
    <source>
        <strain evidence="3">DSM 20284</strain>
    </source>
</reference>
<accession>E0NHI7</accession>
<keyword evidence="2" id="KW-0732">Signal</keyword>
<feature type="compositionally biased region" description="Low complexity" evidence="1">
    <location>
        <begin position="234"/>
        <end position="253"/>
    </location>
</feature>
<feature type="compositionally biased region" description="Acidic residues" evidence="1">
    <location>
        <begin position="275"/>
        <end position="284"/>
    </location>
</feature>
<dbReference type="PROSITE" id="PS51257">
    <property type="entry name" value="PROKAR_LIPOPROTEIN"/>
    <property type="match status" value="1"/>
</dbReference>
<dbReference type="Proteomes" id="UP000004470">
    <property type="component" value="Unassembled WGS sequence"/>
</dbReference>
<feature type="compositionally biased region" description="Low complexity" evidence="1">
    <location>
        <begin position="149"/>
        <end position="180"/>
    </location>
</feature>
<dbReference type="EMBL" id="AEEG01000007">
    <property type="protein sequence ID" value="EFL95198.1"/>
    <property type="molecule type" value="Genomic_DNA"/>
</dbReference>
<feature type="compositionally biased region" description="Low complexity" evidence="1">
    <location>
        <begin position="212"/>
        <end position="223"/>
    </location>
</feature>
<feature type="compositionally biased region" description="Low complexity" evidence="1">
    <location>
        <begin position="188"/>
        <end position="204"/>
    </location>
</feature>
<keyword evidence="4" id="KW-1185">Reference proteome</keyword>
<feature type="signal peptide" evidence="2">
    <location>
        <begin position="1"/>
        <end position="30"/>
    </location>
</feature>
<name>E0NHI7_PEDAC</name>
<feature type="chain" id="PRO_5038978730" evidence="2">
    <location>
        <begin position="31"/>
        <end position="284"/>
    </location>
</feature>
<gene>
    <name evidence="3" type="ORF">HMPREF0623_1510</name>
</gene>
<dbReference type="HOGENOM" id="CLU_1018817_0_0_9"/>
<evidence type="ECO:0000256" key="2">
    <source>
        <dbReference type="SAM" id="SignalP"/>
    </source>
</evidence>
<evidence type="ECO:0000313" key="4">
    <source>
        <dbReference type="Proteomes" id="UP000004470"/>
    </source>
</evidence>